<protein>
    <recommendedName>
        <fullName evidence="1">TY-Chap N-terminal domain-containing protein</fullName>
    </recommendedName>
</protein>
<dbReference type="Pfam" id="PF22552">
    <property type="entry name" value="TY-Chap3"/>
    <property type="match status" value="1"/>
</dbReference>
<keyword evidence="3" id="KW-1185">Reference proteome</keyword>
<reference evidence="2 3" key="1">
    <citation type="submission" date="2019-02" db="EMBL/GenBank/DDBJ databases">
        <title>Genomic Encyclopedia of Type Strains, Phase IV (KMG-IV): sequencing the most valuable type-strain genomes for metagenomic binning, comparative biology and taxonomic classification.</title>
        <authorList>
            <person name="Goeker M."/>
        </authorList>
    </citation>
    <scope>NUCLEOTIDE SEQUENCE [LARGE SCALE GENOMIC DNA]</scope>
    <source>
        <strain evidence="2 3">DSM 45622</strain>
    </source>
</reference>
<evidence type="ECO:0000313" key="2">
    <source>
        <dbReference type="EMBL" id="RZS86939.1"/>
    </source>
</evidence>
<comment type="caution">
    <text evidence="2">The sequence shown here is derived from an EMBL/GenBank/DDBJ whole genome shotgun (WGS) entry which is preliminary data.</text>
</comment>
<gene>
    <name evidence="2" type="ORF">EV189_2357</name>
</gene>
<dbReference type="EMBL" id="SGXD01000003">
    <property type="protein sequence ID" value="RZS86939.1"/>
    <property type="molecule type" value="Genomic_DNA"/>
</dbReference>
<sequence>MKGETEQTWSEPSWEALRAHLLDEVARLEELENVVLTEPVTYGPPTGLLRKKPRPLPGRFVQFLRVDPWMSAEVVGATVFGGDWETTPEQDAAIRALGWYAPGEQPDTAASTTNYRNDLPLAEVPALVANAVAALEVLGLTPQGPWTFLRHTRRD</sequence>
<dbReference type="Proteomes" id="UP000293638">
    <property type="component" value="Unassembled WGS sequence"/>
</dbReference>
<dbReference type="AlphaFoldDB" id="A0A4Q7NNX1"/>
<evidence type="ECO:0000259" key="1">
    <source>
        <dbReference type="Pfam" id="PF22552"/>
    </source>
</evidence>
<feature type="domain" description="TY-Chap N-terminal" evidence="1">
    <location>
        <begin position="13"/>
        <end position="139"/>
    </location>
</feature>
<evidence type="ECO:0000313" key="3">
    <source>
        <dbReference type="Proteomes" id="UP000293638"/>
    </source>
</evidence>
<dbReference type="OrthoDB" id="3779072at2"/>
<proteinExistence type="predicted"/>
<name>A0A4Q7NNX1_9ACTN</name>
<dbReference type="InterPro" id="IPR054344">
    <property type="entry name" value="TY-Chap_N"/>
</dbReference>
<accession>A0A4Q7NNX1</accession>
<organism evidence="2 3">
    <name type="scientific">Motilibacter rhizosphaerae</name>
    <dbReference type="NCBI Taxonomy" id="598652"/>
    <lineage>
        <taxon>Bacteria</taxon>
        <taxon>Bacillati</taxon>
        <taxon>Actinomycetota</taxon>
        <taxon>Actinomycetes</taxon>
        <taxon>Motilibacterales</taxon>
        <taxon>Motilibacteraceae</taxon>
        <taxon>Motilibacter</taxon>
    </lineage>
</organism>
<dbReference type="RefSeq" id="WP_130493146.1">
    <property type="nucleotide sequence ID" value="NZ_SGXD01000003.1"/>
</dbReference>